<gene>
    <name evidence="2" type="ORF">EAUS1353_LOCUS545</name>
</gene>
<reference evidence="2" key="1">
    <citation type="submission" date="2021-01" db="EMBL/GenBank/DDBJ databases">
        <authorList>
            <person name="Corre E."/>
            <person name="Pelletier E."/>
            <person name="Niang G."/>
            <person name="Scheremetjew M."/>
            <person name="Finn R."/>
            <person name="Kale V."/>
            <person name="Holt S."/>
            <person name="Cochrane G."/>
            <person name="Meng A."/>
            <person name="Brown T."/>
            <person name="Cohen L."/>
        </authorList>
    </citation>
    <scope>NUCLEOTIDE SEQUENCE</scope>
    <source>
        <strain evidence="2">CCMP3124</strain>
    </source>
</reference>
<accession>A0A7S1TJQ9</accession>
<evidence type="ECO:0000256" key="1">
    <source>
        <dbReference type="SAM" id="MobiDB-lite"/>
    </source>
</evidence>
<name>A0A7S1TJQ9_9RHOD</name>
<feature type="region of interest" description="Disordered" evidence="1">
    <location>
        <begin position="9"/>
        <end position="30"/>
    </location>
</feature>
<sequence length="143" mass="16271">MMISLREALGSAHRKTRADQNKQRQMSTSEGVCVRVHNKSGKRLLSILDAPCEQIEEALQYVRSMAITESRLASSDCRLLPSPADGRFTKNGIKRFYFYQAVALDVFGRQEMMGTLWPQRSRPTLLCRICAEHETVLSHHICC</sequence>
<organism evidence="2">
    <name type="scientific">Erythrolobus australicus</name>
    <dbReference type="NCBI Taxonomy" id="1077150"/>
    <lineage>
        <taxon>Eukaryota</taxon>
        <taxon>Rhodophyta</taxon>
        <taxon>Bangiophyceae</taxon>
        <taxon>Porphyridiales</taxon>
        <taxon>Porphyridiaceae</taxon>
        <taxon>Erythrolobus</taxon>
    </lineage>
</organism>
<dbReference type="AlphaFoldDB" id="A0A7S1TJQ9"/>
<proteinExistence type="predicted"/>
<protein>
    <submittedName>
        <fullName evidence="2">Uncharacterized protein</fullName>
    </submittedName>
</protein>
<evidence type="ECO:0000313" key="2">
    <source>
        <dbReference type="EMBL" id="CAD9238815.1"/>
    </source>
</evidence>
<dbReference type="EMBL" id="HBGI01000869">
    <property type="protein sequence ID" value="CAD9238815.1"/>
    <property type="molecule type" value="Transcribed_RNA"/>
</dbReference>